<gene>
    <name evidence="2" type="ORF">GCM10010982_16470</name>
</gene>
<sequence>MEVQTFDGQQGQGVFSFYNLAGQRNAASGSYQVDIYRPAGQQNITIKPKAWIKQPGGYSMVGFTLNQAGSALNGNVDFGGCDSISLKRQDKSANTMEDGKGANQPATVNQGRPLTSTQDSPGIWQGLLSSHLGSIKRANPVTLTLIDTGGILHLDSLTQSCKWLISGQANQQGQFSATVYRGKPQNCKNGTVSLNNDGDKLVLANTPLFNQPLVLQRHLGPVERPAGEPVPDFKVLGVGLGNMVDKLQDLSEAPKQFKAGQHDNPQGNRRFVNAEMPLNALYSTVVWPFNTHPNAHQDVLSAYAVRLRGNHISAIQRIHRPMPNSAPNASAYAQALLAQYGTPSQETAKHKTRTFTWHYDRQAKLLPATQAARCTPENPNDRDQLRARISTEYAWFKLYHGKVTVTEQTANSTLIPVSDCGFTLTYSLTAQDNGTVDRLSAVAFDHTAIANSIWQDRARYAKTEVSQQAKRLEKGANAKLRL</sequence>
<reference evidence="2" key="2">
    <citation type="submission" date="2020-09" db="EMBL/GenBank/DDBJ databases">
        <authorList>
            <person name="Sun Q."/>
            <person name="Zhou Y."/>
        </authorList>
    </citation>
    <scope>NUCLEOTIDE SEQUENCE</scope>
    <source>
        <strain evidence="2">CGMCC 1.7086</strain>
    </source>
</reference>
<dbReference type="AlphaFoldDB" id="A0A918DJ97"/>
<name>A0A918DJ97_9ALTE</name>
<accession>A0A918DJ97</accession>
<keyword evidence="3" id="KW-1185">Reference proteome</keyword>
<evidence type="ECO:0000313" key="2">
    <source>
        <dbReference type="EMBL" id="GGO68173.1"/>
    </source>
</evidence>
<dbReference type="Proteomes" id="UP000606935">
    <property type="component" value="Unassembled WGS sequence"/>
</dbReference>
<reference evidence="2" key="1">
    <citation type="journal article" date="2014" name="Int. J. Syst. Evol. Microbiol.">
        <title>Complete genome sequence of Corynebacterium casei LMG S-19264T (=DSM 44701T), isolated from a smear-ripened cheese.</title>
        <authorList>
            <consortium name="US DOE Joint Genome Institute (JGI-PGF)"/>
            <person name="Walter F."/>
            <person name="Albersmeier A."/>
            <person name="Kalinowski J."/>
            <person name="Ruckert C."/>
        </authorList>
    </citation>
    <scope>NUCLEOTIDE SEQUENCE</scope>
    <source>
        <strain evidence="2">CGMCC 1.7086</strain>
    </source>
</reference>
<organism evidence="2 3">
    <name type="scientific">Bowmanella pacifica</name>
    <dbReference type="NCBI Taxonomy" id="502051"/>
    <lineage>
        <taxon>Bacteria</taxon>
        <taxon>Pseudomonadati</taxon>
        <taxon>Pseudomonadota</taxon>
        <taxon>Gammaproteobacteria</taxon>
        <taxon>Alteromonadales</taxon>
        <taxon>Alteromonadaceae</taxon>
        <taxon>Bowmanella</taxon>
    </lineage>
</organism>
<evidence type="ECO:0000256" key="1">
    <source>
        <dbReference type="SAM" id="MobiDB-lite"/>
    </source>
</evidence>
<proteinExistence type="predicted"/>
<feature type="region of interest" description="Disordered" evidence="1">
    <location>
        <begin position="92"/>
        <end position="119"/>
    </location>
</feature>
<protein>
    <submittedName>
        <fullName evidence="2">Uncharacterized protein</fullName>
    </submittedName>
</protein>
<evidence type="ECO:0000313" key="3">
    <source>
        <dbReference type="Proteomes" id="UP000606935"/>
    </source>
</evidence>
<comment type="caution">
    <text evidence="2">The sequence shown here is derived from an EMBL/GenBank/DDBJ whole genome shotgun (WGS) entry which is preliminary data.</text>
</comment>
<feature type="compositionally biased region" description="Polar residues" evidence="1">
    <location>
        <begin position="104"/>
        <end position="119"/>
    </location>
</feature>
<dbReference type="EMBL" id="BMLS01000002">
    <property type="protein sequence ID" value="GGO68173.1"/>
    <property type="molecule type" value="Genomic_DNA"/>
</dbReference>